<dbReference type="PANTHER" id="PTHR43343:SF3">
    <property type="entry name" value="PROTEASE DO-LIKE 8, CHLOROPLASTIC"/>
    <property type="match status" value="1"/>
</dbReference>
<dbReference type="Pfam" id="PF13365">
    <property type="entry name" value="Trypsin_2"/>
    <property type="match status" value="1"/>
</dbReference>
<feature type="domain" description="PDZ" evidence="6">
    <location>
        <begin position="255"/>
        <end position="373"/>
    </location>
</feature>
<dbReference type="PRINTS" id="PR00834">
    <property type="entry name" value="PROTEASES2C"/>
</dbReference>
<name>A0ABQ2EYG4_9DEIO</name>
<keyword evidence="2 7" id="KW-0645">Protease</keyword>
<dbReference type="InterPro" id="IPR001940">
    <property type="entry name" value="Peptidase_S1C"/>
</dbReference>
<dbReference type="InterPro" id="IPR001478">
    <property type="entry name" value="PDZ"/>
</dbReference>
<dbReference type="GO" id="GO:0008233">
    <property type="term" value="F:peptidase activity"/>
    <property type="evidence" value="ECO:0007669"/>
    <property type="project" value="UniProtKB-KW"/>
</dbReference>
<evidence type="ECO:0000256" key="4">
    <source>
        <dbReference type="SAM" id="MobiDB-lite"/>
    </source>
</evidence>
<evidence type="ECO:0000313" key="8">
    <source>
        <dbReference type="Proteomes" id="UP000647587"/>
    </source>
</evidence>
<accession>A0ABQ2EYG4</accession>
<evidence type="ECO:0000256" key="1">
    <source>
        <dbReference type="ARBA" id="ARBA00010541"/>
    </source>
</evidence>
<dbReference type="SUPFAM" id="SSF50156">
    <property type="entry name" value="PDZ domain-like"/>
    <property type="match status" value="1"/>
</dbReference>
<evidence type="ECO:0000256" key="2">
    <source>
        <dbReference type="ARBA" id="ARBA00022670"/>
    </source>
</evidence>
<dbReference type="EMBL" id="BMPP01000011">
    <property type="protein sequence ID" value="GGK32061.1"/>
    <property type="molecule type" value="Genomic_DNA"/>
</dbReference>
<dbReference type="Pfam" id="PF13180">
    <property type="entry name" value="PDZ_2"/>
    <property type="match status" value="1"/>
</dbReference>
<comment type="caution">
    <text evidence="7">The sequence shown here is derived from an EMBL/GenBank/DDBJ whole genome shotgun (WGS) entry which is preliminary data.</text>
</comment>
<dbReference type="Gene3D" id="2.40.10.10">
    <property type="entry name" value="Trypsin-like serine proteases"/>
    <property type="match status" value="2"/>
</dbReference>
<dbReference type="PROSITE" id="PS50106">
    <property type="entry name" value="PDZ"/>
    <property type="match status" value="1"/>
</dbReference>
<protein>
    <submittedName>
        <fullName evidence="7">Serine protease</fullName>
    </submittedName>
</protein>
<dbReference type="SUPFAM" id="SSF50494">
    <property type="entry name" value="Trypsin-like serine proteases"/>
    <property type="match status" value="1"/>
</dbReference>
<feature type="compositionally biased region" description="Low complexity" evidence="4">
    <location>
        <begin position="40"/>
        <end position="50"/>
    </location>
</feature>
<dbReference type="InterPro" id="IPR009003">
    <property type="entry name" value="Peptidase_S1_PA"/>
</dbReference>
<evidence type="ECO:0000259" key="6">
    <source>
        <dbReference type="PROSITE" id="PS50106"/>
    </source>
</evidence>
<comment type="similarity">
    <text evidence="1">Belongs to the peptidase S1C family.</text>
</comment>
<keyword evidence="8" id="KW-1185">Reference proteome</keyword>
<evidence type="ECO:0000256" key="5">
    <source>
        <dbReference type="SAM" id="SignalP"/>
    </source>
</evidence>
<gene>
    <name evidence="7" type="ORF">GCM10008955_27420</name>
</gene>
<feature type="signal peptide" evidence="5">
    <location>
        <begin position="1"/>
        <end position="32"/>
    </location>
</feature>
<feature type="chain" id="PRO_5045354156" evidence="5">
    <location>
        <begin position="33"/>
        <end position="392"/>
    </location>
</feature>
<dbReference type="Gene3D" id="2.30.42.10">
    <property type="match status" value="1"/>
</dbReference>
<evidence type="ECO:0000313" key="7">
    <source>
        <dbReference type="EMBL" id="GGK32061.1"/>
    </source>
</evidence>
<dbReference type="InterPro" id="IPR036034">
    <property type="entry name" value="PDZ_sf"/>
</dbReference>
<feature type="region of interest" description="Disordered" evidence="4">
    <location>
        <begin position="34"/>
        <end position="59"/>
    </location>
</feature>
<dbReference type="InterPro" id="IPR043504">
    <property type="entry name" value="Peptidase_S1_PA_chymotrypsin"/>
</dbReference>
<dbReference type="PANTHER" id="PTHR43343">
    <property type="entry name" value="PEPTIDASE S12"/>
    <property type="match status" value="1"/>
</dbReference>
<sequence length="392" mass="41192">MHPSAPSAPVANRLTRPALILSLLLTLGPAPASQAQTAEPAARPATVKPAATPPAPLNSNELRTLQTLFPKVRPATLRIEECPPNDCSDPDGVGTAFLISEDGLALTAYHVVFGAKNLSAVTVDRKRYKVEILGFDDQRDVALLRVNVPKGTPFLPVAAARPKIGETALAVGNGAGAFLQAKTGRLIGLDADAGRADFPPGTLELTAPLQPGDSGGPVLNAKGEVTGVVSYITVQGPNREITSYAVPVTANDSLLADLQRGVKREAPVIGIRLDGNFTLFTELNAEQFAEVNAYFDLELGDTPGAFFTDVTPGSPAAKAGLQALRYDEQGKKLAGDVVTAVNGKRILNFSQFQYAVRAQQPGDTVTLTVLRGNQTLSLQMTLAGRSSLSVRN</sequence>
<dbReference type="InterPro" id="IPR051201">
    <property type="entry name" value="Chloro_Bact_Ser_Proteases"/>
</dbReference>
<dbReference type="GO" id="GO:0006508">
    <property type="term" value="P:proteolysis"/>
    <property type="evidence" value="ECO:0007669"/>
    <property type="project" value="UniProtKB-KW"/>
</dbReference>
<evidence type="ECO:0000256" key="3">
    <source>
        <dbReference type="ARBA" id="ARBA00022801"/>
    </source>
</evidence>
<proteinExistence type="inferred from homology"/>
<keyword evidence="3" id="KW-0378">Hydrolase</keyword>
<dbReference type="RefSeq" id="WP_189009778.1">
    <property type="nucleotide sequence ID" value="NZ_BMPP01000011.1"/>
</dbReference>
<dbReference type="SMART" id="SM00228">
    <property type="entry name" value="PDZ"/>
    <property type="match status" value="1"/>
</dbReference>
<keyword evidence="5" id="KW-0732">Signal</keyword>
<organism evidence="7 8">
    <name type="scientific">Deinococcus malanensis</name>
    <dbReference type="NCBI Taxonomy" id="1706855"/>
    <lineage>
        <taxon>Bacteria</taxon>
        <taxon>Thermotogati</taxon>
        <taxon>Deinococcota</taxon>
        <taxon>Deinococci</taxon>
        <taxon>Deinococcales</taxon>
        <taxon>Deinococcaceae</taxon>
        <taxon>Deinococcus</taxon>
    </lineage>
</organism>
<dbReference type="Proteomes" id="UP000647587">
    <property type="component" value="Unassembled WGS sequence"/>
</dbReference>
<reference evidence="8" key="1">
    <citation type="journal article" date="2019" name="Int. J. Syst. Evol. Microbiol.">
        <title>The Global Catalogue of Microorganisms (GCM) 10K type strain sequencing project: providing services to taxonomists for standard genome sequencing and annotation.</title>
        <authorList>
            <consortium name="The Broad Institute Genomics Platform"/>
            <consortium name="The Broad Institute Genome Sequencing Center for Infectious Disease"/>
            <person name="Wu L."/>
            <person name="Ma J."/>
        </authorList>
    </citation>
    <scope>NUCLEOTIDE SEQUENCE [LARGE SCALE GENOMIC DNA]</scope>
    <source>
        <strain evidence="8">JCM 30331</strain>
    </source>
</reference>